<protein>
    <submittedName>
        <fullName evidence="2">Uncharacterized protein</fullName>
    </submittedName>
</protein>
<evidence type="ECO:0000256" key="1">
    <source>
        <dbReference type="SAM" id="MobiDB-lite"/>
    </source>
</evidence>
<organism evidence="2 3">
    <name type="scientific">Baudoinia panamericana (strain UAMH 10762)</name>
    <name type="common">Angels' share fungus</name>
    <name type="synonym">Baudoinia compniacensis (strain UAMH 10762)</name>
    <dbReference type="NCBI Taxonomy" id="717646"/>
    <lineage>
        <taxon>Eukaryota</taxon>
        <taxon>Fungi</taxon>
        <taxon>Dikarya</taxon>
        <taxon>Ascomycota</taxon>
        <taxon>Pezizomycotina</taxon>
        <taxon>Dothideomycetes</taxon>
        <taxon>Dothideomycetidae</taxon>
        <taxon>Mycosphaerellales</taxon>
        <taxon>Teratosphaeriaceae</taxon>
        <taxon>Baudoinia</taxon>
    </lineage>
</organism>
<reference evidence="2 3" key="1">
    <citation type="journal article" date="2012" name="PLoS Pathog.">
        <title>Diverse lifestyles and strategies of plant pathogenesis encoded in the genomes of eighteen Dothideomycetes fungi.</title>
        <authorList>
            <person name="Ohm R.A."/>
            <person name="Feau N."/>
            <person name="Henrissat B."/>
            <person name="Schoch C.L."/>
            <person name="Horwitz B.A."/>
            <person name="Barry K.W."/>
            <person name="Condon B.J."/>
            <person name="Copeland A.C."/>
            <person name="Dhillon B."/>
            <person name="Glaser F."/>
            <person name="Hesse C.N."/>
            <person name="Kosti I."/>
            <person name="LaButti K."/>
            <person name="Lindquist E.A."/>
            <person name="Lucas S."/>
            <person name="Salamov A.A."/>
            <person name="Bradshaw R.E."/>
            <person name="Ciuffetti L."/>
            <person name="Hamelin R.C."/>
            <person name="Kema G.H.J."/>
            <person name="Lawrence C."/>
            <person name="Scott J.A."/>
            <person name="Spatafora J.W."/>
            <person name="Turgeon B.G."/>
            <person name="de Wit P.J.G.M."/>
            <person name="Zhong S."/>
            <person name="Goodwin S.B."/>
            <person name="Grigoriev I.V."/>
        </authorList>
    </citation>
    <scope>NUCLEOTIDE SEQUENCE [LARGE SCALE GENOMIC DNA]</scope>
    <source>
        <strain evidence="2 3">UAMH 10762</strain>
    </source>
</reference>
<dbReference type="HOGENOM" id="CLU_1492492_0_0_1"/>
<dbReference type="RefSeq" id="XP_007675875.1">
    <property type="nucleotide sequence ID" value="XM_007677685.1"/>
</dbReference>
<dbReference type="OrthoDB" id="3440281at2759"/>
<dbReference type="eggNOG" id="ENOG502RHHK">
    <property type="taxonomic scope" value="Eukaryota"/>
</dbReference>
<evidence type="ECO:0000313" key="3">
    <source>
        <dbReference type="Proteomes" id="UP000011761"/>
    </source>
</evidence>
<evidence type="ECO:0000313" key="2">
    <source>
        <dbReference type="EMBL" id="EMC97552.1"/>
    </source>
</evidence>
<feature type="non-terminal residue" evidence="2">
    <location>
        <position position="181"/>
    </location>
</feature>
<proteinExistence type="predicted"/>
<sequence length="181" mass="20662">MSRHDAVMVAYQKGYDKAKAFYENDQLDEAVEEAESMLANDSMPRYFRIKCYLLVAACLEDRIEADDLIERAESQWVMARSFVPQTGRDTDIEDALAELRGDIDSVKQHFKEERAAAWAQEKREIELEIEREEMGVEVGSEEGEAIQEEEAIKEEEAIEEEEAIKEESGTADVEMKGEEGV</sequence>
<keyword evidence="3" id="KW-1185">Reference proteome</keyword>
<dbReference type="GeneID" id="19107121"/>
<dbReference type="Proteomes" id="UP000011761">
    <property type="component" value="Unassembled WGS sequence"/>
</dbReference>
<dbReference type="AlphaFoldDB" id="M2LST7"/>
<dbReference type="EMBL" id="KB445554">
    <property type="protein sequence ID" value="EMC97552.1"/>
    <property type="molecule type" value="Genomic_DNA"/>
</dbReference>
<dbReference type="KEGG" id="bcom:BAUCODRAFT_107144"/>
<name>M2LST7_BAUPA</name>
<feature type="region of interest" description="Disordered" evidence="1">
    <location>
        <begin position="133"/>
        <end position="181"/>
    </location>
</feature>
<dbReference type="OMA" id="MPRYFRI"/>
<accession>M2LST7</accession>
<feature type="compositionally biased region" description="Acidic residues" evidence="1">
    <location>
        <begin position="139"/>
        <end position="164"/>
    </location>
</feature>
<gene>
    <name evidence="2" type="ORF">BAUCODRAFT_107144</name>
</gene>
<feature type="compositionally biased region" description="Basic and acidic residues" evidence="1">
    <location>
        <begin position="165"/>
        <end position="181"/>
    </location>
</feature>